<dbReference type="Gene3D" id="1.10.220.160">
    <property type="match status" value="1"/>
</dbReference>
<dbReference type="GO" id="GO:0042051">
    <property type="term" value="P:compound eye photoreceptor development"/>
    <property type="evidence" value="ECO:0007669"/>
    <property type="project" value="TreeGrafter"/>
</dbReference>
<dbReference type="InterPro" id="IPR044421">
    <property type="entry name" value="SMYD4_SET"/>
</dbReference>
<evidence type="ECO:0000256" key="10">
    <source>
        <dbReference type="PROSITE-ProRule" id="PRU00134"/>
    </source>
</evidence>
<comment type="function">
    <text evidence="7">Protein-lysine N-methyltransferase. Monomethylates PRMT5, modulating its transcriptional activity. May also act as a histone methyltransferase. Plays a critical role in cardiac development. Acts as a key epigenetic regulator of gene expression during cardiac development via its dual activities as a methyltransferase and negative regulator of HDAC1.</text>
</comment>
<evidence type="ECO:0000256" key="5">
    <source>
        <dbReference type="ARBA" id="ARBA00022771"/>
    </source>
</evidence>
<evidence type="ECO:0000313" key="14">
    <source>
        <dbReference type="Proteomes" id="UP000215335"/>
    </source>
</evidence>
<dbReference type="EMBL" id="NNAY01000352">
    <property type="protein sequence ID" value="OXU28974.1"/>
    <property type="molecule type" value="Genomic_DNA"/>
</dbReference>
<dbReference type="InterPro" id="IPR001214">
    <property type="entry name" value="SET_dom"/>
</dbReference>
<name>A0A232FDW0_9HYME</name>
<dbReference type="InterPro" id="IPR046341">
    <property type="entry name" value="SET_dom_sf"/>
</dbReference>
<sequence length="721" mass="81538">MSLEDYFDEDYGKDFNKLDEDFEYDVGEFFRDNLIKVRAAIDNQAFRKFATLDDNGARVAFLLNYPECHELPVEVENYERKDPIKAKSLKDSGNTSFGFDHYEVAIEEYNNAVLVAPKEELGVILANRSAAFYHLDKFDLALRDCEEALKVGYPKHLTYKVAERRARCLLGLKSHTKAMEAFKSAIQALDDAKMPSEKKKKCESDMRIMLAMMQKGQQLNDSKGIAKEKLIEMENNMLKEKDTTPKIKECNPLYPSCSKAVEIKDAGGDVGRFAVATKDIQPGELLVVEKPHCSMLLGEYRLTHCHRCSIRIVAPYPASCYLCSSVAYCSPNCRDLDERVHSIECGLLGSLWCSKASVTCMMALRAIIQKPYEEFIKAKSELKKTKGKLEIAKGKPFVGRDYKAFCNLVTHEDERTAEDLFHRAYMSAWLLRVLKTSSYLPASVKTPDAAEIALSEGETLVADAILYHLQMMQFNSHEISELVRPRGKPDLSKGKSLFIGGGVFPTVALFNHSCNPGVIRYFIGNTMVVRAIKTIPAGAEISENYGPIFTEEEENDRKRKLRLQYWFDCDCEACKNHWPLLADIDPNVLKFKCETGPSCGNVLPVNINSEIFMIPCSKCGNSTNLFKGLKAIQDTDAIYKSARKNLELGNHDDALKSFLDILKILDETLALPMRDYHLCQQGVRQCMLACGNSSFIFYPFTVLRTPVQHAQHVWFLSHNNR</sequence>
<evidence type="ECO:0000256" key="2">
    <source>
        <dbReference type="ARBA" id="ARBA00022679"/>
    </source>
</evidence>
<evidence type="ECO:0000256" key="6">
    <source>
        <dbReference type="ARBA" id="ARBA00022833"/>
    </source>
</evidence>
<keyword evidence="2" id="KW-0808">Transferase</keyword>
<dbReference type="GO" id="GO:0008757">
    <property type="term" value="F:S-adenosylmethionine-dependent methyltransferase activity"/>
    <property type="evidence" value="ECO:0007669"/>
    <property type="project" value="UniProtKB-ARBA"/>
</dbReference>
<keyword evidence="5 10" id="KW-0863">Zinc-finger</keyword>
<dbReference type="SUPFAM" id="SSF82199">
    <property type="entry name" value="SET domain"/>
    <property type="match status" value="1"/>
</dbReference>
<dbReference type="PANTHER" id="PTHR46165:SF7">
    <property type="entry name" value="SET AND MYND DOMAIN-CONTAINING PROTEIN 4"/>
    <property type="match status" value="1"/>
</dbReference>
<dbReference type="OrthoDB" id="1028014at2759"/>
<proteinExistence type="predicted"/>
<dbReference type="AlphaFoldDB" id="A0A232FDW0"/>
<dbReference type="GO" id="GO:0032259">
    <property type="term" value="P:methylation"/>
    <property type="evidence" value="ECO:0007669"/>
    <property type="project" value="UniProtKB-KW"/>
</dbReference>
<dbReference type="PROSITE" id="PS50280">
    <property type="entry name" value="SET"/>
    <property type="match status" value="1"/>
</dbReference>
<dbReference type="GO" id="GO:0005737">
    <property type="term" value="C:cytoplasm"/>
    <property type="evidence" value="ECO:0007669"/>
    <property type="project" value="TreeGrafter"/>
</dbReference>
<keyword evidence="14" id="KW-1185">Reference proteome</keyword>
<dbReference type="Proteomes" id="UP000215335">
    <property type="component" value="Unassembled WGS sequence"/>
</dbReference>
<comment type="caution">
    <text evidence="13">The sequence shown here is derived from an EMBL/GenBank/DDBJ whole genome shotgun (WGS) entry which is preliminary data.</text>
</comment>
<organism evidence="13 14">
    <name type="scientific">Trichomalopsis sarcophagae</name>
    <dbReference type="NCBI Taxonomy" id="543379"/>
    <lineage>
        <taxon>Eukaryota</taxon>
        <taxon>Metazoa</taxon>
        <taxon>Ecdysozoa</taxon>
        <taxon>Arthropoda</taxon>
        <taxon>Hexapoda</taxon>
        <taxon>Insecta</taxon>
        <taxon>Pterygota</taxon>
        <taxon>Neoptera</taxon>
        <taxon>Endopterygota</taxon>
        <taxon>Hymenoptera</taxon>
        <taxon>Apocrita</taxon>
        <taxon>Proctotrupomorpha</taxon>
        <taxon>Chalcidoidea</taxon>
        <taxon>Pteromalidae</taxon>
        <taxon>Pteromalinae</taxon>
        <taxon>Trichomalopsis</taxon>
    </lineage>
</organism>
<gene>
    <name evidence="13" type="ORF">TSAR_002351</name>
</gene>
<feature type="domain" description="MYND-type" evidence="12">
    <location>
        <begin position="305"/>
        <end position="345"/>
    </location>
</feature>
<dbReference type="GO" id="GO:0008270">
    <property type="term" value="F:zinc ion binding"/>
    <property type="evidence" value="ECO:0007669"/>
    <property type="project" value="UniProtKB-KW"/>
</dbReference>
<keyword evidence="1" id="KW-0489">Methyltransferase</keyword>
<evidence type="ECO:0000313" key="13">
    <source>
        <dbReference type="EMBL" id="OXU28974.1"/>
    </source>
</evidence>
<accession>A0A232FDW0</accession>
<dbReference type="GO" id="GO:0008276">
    <property type="term" value="F:protein methyltransferase activity"/>
    <property type="evidence" value="ECO:0007669"/>
    <property type="project" value="UniProtKB-ARBA"/>
</dbReference>
<dbReference type="Pfam" id="PF00856">
    <property type="entry name" value="SET"/>
    <property type="match status" value="1"/>
</dbReference>
<dbReference type="Gene3D" id="6.10.140.2220">
    <property type="match status" value="1"/>
</dbReference>
<evidence type="ECO:0000256" key="4">
    <source>
        <dbReference type="ARBA" id="ARBA00022723"/>
    </source>
</evidence>
<keyword evidence="4" id="KW-0479">Metal-binding</keyword>
<evidence type="ECO:0000256" key="7">
    <source>
        <dbReference type="ARBA" id="ARBA00093423"/>
    </source>
</evidence>
<dbReference type="STRING" id="543379.A0A232FDW0"/>
<dbReference type="GO" id="GO:0042826">
    <property type="term" value="F:histone deacetylase binding"/>
    <property type="evidence" value="ECO:0007669"/>
    <property type="project" value="TreeGrafter"/>
</dbReference>
<evidence type="ECO:0000256" key="1">
    <source>
        <dbReference type="ARBA" id="ARBA00022603"/>
    </source>
</evidence>
<evidence type="ECO:0000259" key="11">
    <source>
        <dbReference type="PROSITE" id="PS50280"/>
    </source>
</evidence>
<evidence type="ECO:0000259" key="12">
    <source>
        <dbReference type="PROSITE" id="PS50865"/>
    </source>
</evidence>
<evidence type="ECO:0000256" key="3">
    <source>
        <dbReference type="ARBA" id="ARBA00022691"/>
    </source>
</evidence>
<dbReference type="InterPro" id="IPR052097">
    <property type="entry name" value="SET-MYND_domain_protein"/>
</dbReference>
<dbReference type="InterPro" id="IPR019734">
    <property type="entry name" value="TPR_rpt"/>
</dbReference>
<dbReference type="PROSITE" id="PS50865">
    <property type="entry name" value="ZF_MYND_2"/>
    <property type="match status" value="1"/>
</dbReference>
<feature type="domain" description="SET" evidence="11">
    <location>
        <begin position="251"/>
        <end position="546"/>
    </location>
</feature>
<dbReference type="Gene3D" id="2.170.270.10">
    <property type="entry name" value="SET domain"/>
    <property type="match status" value="1"/>
</dbReference>
<dbReference type="SMART" id="SM00028">
    <property type="entry name" value="TPR"/>
    <property type="match status" value="4"/>
</dbReference>
<reference evidence="13 14" key="1">
    <citation type="journal article" date="2017" name="Curr. Biol.">
        <title>The Evolution of Venom by Co-option of Single-Copy Genes.</title>
        <authorList>
            <person name="Martinson E.O."/>
            <person name="Mrinalini"/>
            <person name="Kelkar Y.D."/>
            <person name="Chang C.H."/>
            <person name="Werren J.H."/>
        </authorList>
    </citation>
    <scope>NUCLEOTIDE SEQUENCE [LARGE SCALE GENOMIC DNA]</scope>
    <source>
        <strain evidence="13 14">Alberta</strain>
        <tissue evidence="13">Whole body</tissue>
    </source>
</reference>
<dbReference type="InterPro" id="IPR002893">
    <property type="entry name" value="Znf_MYND"/>
</dbReference>
<dbReference type="SUPFAM" id="SSF48452">
    <property type="entry name" value="TPR-like"/>
    <property type="match status" value="1"/>
</dbReference>
<dbReference type="GO" id="GO:0005634">
    <property type="term" value="C:nucleus"/>
    <property type="evidence" value="ECO:0007669"/>
    <property type="project" value="TreeGrafter"/>
</dbReference>
<protein>
    <recommendedName>
        <fullName evidence="8">Protein-lysine N-methyltransferase SMYD4</fullName>
    </recommendedName>
    <alternativeName>
        <fullName evidence="9">SET and MYND domain-containing protein 4</fullName>
    </alternativeName>
</protein>
<evidence type="ECO:0000256" key="8">
    <source>
        <dbReference type="ARBA" id="ARBA00093635"/>
    </source>
</evidence>
<dbReference type="CDD" id="cd10536">
    <property type="entry name" value="SET_SMYD4"/>
    <property type="match status" value="1"/>
</dbReference>
<dbReference type="PANTHER" id="PTHR46165">
    <property type="entry name" value="SET AND MYND DOMAIN-CONTAINING PROTEIN 4"/>
    <property type="match status" value="1"/>
</dbReference>
<dbReference type="GO" id="GO:0008170">
    <property type="term" value="F:N-methyltransferase activity"/>
    <property type="evidence" value="ECO:0007669"/>
    <property type="project" value="UniProtKB-ARBA"/>
</dbReference>
<keyword evidence="6" id="KW-0862">Zinc</keyword>
<keyword evidence="3" id="KW-0949">S-adenosyl-L-methionine</keyword>
<dbReference type="InterPro" id="IPR011990">
    <property type="entry name" value="TPR-like_helical_dom_sf"/>
</dbReference>
<dbReference type="SUPFAM" id="SSF144232">
    <property type="entry name" value="HIT/MYND zinc finger-like"/>
    <property type="match status" value="1"/>
</dbReference>
<evidence type="ECO:0000256" key="9">
    <source>
        <dbReference type="ARBA" id="ARBA00093680"/>
    </source>
</evidence>
<dbReference type="Gene3D" id="1.25.40.10">
    <property type="entry name" value="Tetratricopeptide repeat domain"/>
    <property type="match status" value="1"/>
</dbReference>